<dbReference type="PANTHER" id="PTHR46825:SF9">
    <property type="entry name" value="BETA-LACTAMASE-RELATED DOMAIN-CONTAINING PROTEIN"/>
    <property type="match status" value="1"/>
</dbReference>
<name>A0A517PM73_9PLAN</name>
<organism evidence="2 3">
    <name type="scientific">Gimesia chilikensis</name>
    <dbReference type="NCBI Taxonomy" id="2605989"/>
    <lineage>
        <taxon>Bacteria</taxon>
        <taxon>Pseudomonadati</taxon>
        <taxon>Planctomycetota</taxon>
        <taxon>Planctomycetia</taxon>
        <taxon>Planctomycetales</taxon>
        <taxon>Planctomycetaceae</taxon>
        <taxon>Gimesia</taxon>
    </lineage>
</organism>
<evidence type="ECO:0000313" key="2">
    <source>
        <dbReference type="EMBL" id="QDT20470.1"/>
    </source>
</evidence>
<dbReference type="Gene3D" id="3.40.710.10">
    <property type="entry name" value="DD-peptidase/beta-lactamase superfamily"/>
    <property type="match status" value="1"/>
</dbReference>
<gene>
    <name evidence="2" type="primary">pbpX_2</name>
    <name evidence="2" type="ORF">HG66A1_22560</name>
</gene>
<dbReference type="Pfam" id="PF00144">
    <property type="entry name" value="Beta-lactamase"/>
    <property type="match status" value="1"/>
</dbReference>
<evidence type="ECO:0000259" key="1">
    <source>
        <dbReference type="Pfam" id="PF00144"/>
    </source>
</evidence>
<reference evidence="2 3" key="1">
    <citation type="submission" date="2019-02" db="EMBL/GenBank/DDBJ databases">
        <title>Deep-cultivation of Planctomycetes and their phenomic and genomic characterization uncovers novel biology.</title>
        <authorList>
            <person name="Wiegand S."/>
            <person name="Jogler M."/>
            <person name="Boedeker C."/>
            <person name="Pinto D."/>
            <person name="Vollmers J."/>
            <person name="Rivas-Marin E."/>
            <person name="Kohn T."/>
            <person name="Peeters S.H."/>
            <person name="Heuer A."/>
            <person name="Rast P."/>
            <person name="Oberbeckmann S."/>
            <person name="Bunk B."/>
            <person name="Jeske O."/>
            <person name="Meyerdierks A."/>
            <person name="Storesund J.E."/>
            <person name="Kallscheuer N."/>
            <person name="Luecker S."/>
            <person name="Lage O.M."/>
            <person name="Pohl T."/>
            <person name="Merkel B.J."/>
            <person name="Hornburger P."/>
            <person name="Mueller R.-W."/>
            <person name="Bruemmer F."/>
            <person name="Labrenz M."/>
            <person name="Spormann A.M."/>
            <person name="Op den Camp H."/>
            <person name="Overmann J."/>
            <person name="Amann R."/>
            <person name="Jetten M.S.M."/>
            <person name="Mascher T."/>
            <person name="Medema M.H."/>
            <person name="Devos D.P."/>
            <person name="Kaster A.-K."/>
            <person name="Ovreas L."/>
            <person name="Rohde M."/>
            <person name="Galperin M.Y."/>
            <person name="Jogler C."/>
        </authorList>
    </citation>
    <scope>NUCLEOTIDE SEQUENCE [LARGE SCALE GENOMIC DNA]</scope>
    <source>
        <strain evidence="2 3">HG66A1</strain>
    </source>
</reference>
<dbReference type="InterPro" id="IPR050491">
    <property type="entry name" value="AmpC-like"/>
</dbReference>
<dbReference type="InterPro" id="IPR001466">
    <property type="entry name" value="Beta-lactam-related"/>
</dbReference>
<accession>A0A517PM73</accession>
<keyword evidence="3" id="KW-1185">Reference proteome</keyword>
<dbReference type="EMBL" id="CP036266">
    <property type="protein sequence ID" value="QDT20470.1"/>
    <property type="molecule type" value="Genomic_DNA"/>
</dbReference>
<proteinExistence type="predicted"/>
<dbReference type="RefSeq" id="WP_145183310.1">
    <property type="nucleotide sequence ID" value="NZ_CP036266.1"/>
</dbReference>
<feature type="domain" description="Beta-lactamase-related" evidence="1">
    <location>
        <begin position="31"/>
        <end position="381"/>
    </location>
</feature>
<dbReference type="InterPro" id="IPR012338">
    <property type="entry name" value="Beta-lactam/transpept-like"/>
</dbReference>
<protein>
    <submittedName>
        <fullName evidence="2">Penicillin-binding protein PbpX</fullName>
    </submittedName>
</protein>
<dbReference type="OrthoDB" id="9801061at2"/>
<dbReference type="AlphaFoldDB" id="A0A517PM73"/>
<sequence length="394" mass="42920">MRLGHGRTGLLLVAATLLIMQTPVKGQNINHKLEPYLKSGNLPALSAAVVVRGTVTEFGVVGTRKMGADIPVTIHDKFHLGSDGKAMTATIAAMMIEEGKLKWDSTLEEVFPELKDSMAPGVGKVTLEELLSHTSGMRADDENLMQLLKDSFDVDGDLNDMRYWLLKESVKLPLETKPSTAWKYNNRGYTIAGAMIERVSGKAWDELIVERIFEPFQLTTAGLGTQSTLGKIDAPLGHVIQKDGKVKAYMAGPNADNSLILAPAGCLHLSILDLATWAGWNAGNGMRPPCNIVKPETVEKIHTPVFTIKGDKPARPGTPPNGKYAHGWGWLTVDWAPYPLLYHAGSNGKNLAQIWIDKEKDIAIVMMTNIGGVQADEALRELAKELYLNAVASY</sequence>
<dbReference type="PANTHER" id="PTHR46825">
    <property type="entry name" value="D-ALANYL-D-ALANINE-CARBOXYPEPTIDASE/ENDOPEPTIDASE AMPH"/>
    <property type="match status" value="1"/>
</dbReference>
<dbReference type="SUPFAM" id="SSF56601">
    <property type="entry name" value="beta-lactamase/transpeptidase-like"/>
    <property type="match status" value="1"/>
</dbReference>
<evidence type="ECO:0000313" key="3">
    <source>
        <dbReference type="Proteomes" id="UP000320421"/>
    </source>
</evidence>
<dbReference type="Proteomes" id="UP000320421">
    <property type="component" value="Chromosome"/>
</dbReference>